<dbReference type="Proteomes" id="UP000281677">
    <property type="component" value="Unassembled WGS sequence"/>
</dbReference>
<dbReference type="VEuPathDB" id="FungiDB:BTJ68_11767"/>
<dbReference type="Gene3D" id="2.40.30.10">
    <property type="entry name" value="Translation factors"/>
    <property type="match status" value="1"/>
</dbReference>
<dbReference type="OrthoDB" id="364892at2759"/>
<gene>
    <name evidence="1" type="ORF">D0859_01461</name>
</gene>
<evidence type="ECO:0000313" key="1">
    <source>
        <dbReference type="EMBL" id="RMZ34436.1"/>
    </source>
</evidence>
<evidence type="ECO:0000313" key="2">
    <source>
        <dbReference type="Proteomes" id="UP000281677"/>
    </source>
</evidence>
<dbReference type="AlphaFoldDB" id="A0A3M7JAA9"/>
<proteinExistence type="predicted"/>
<comment type="caution">
    <text evidence="1">The sequence shown here is derived from an EMBL/GenBank/DDBJ whole genome shotgun (WGS) entry which is preliminary data.</text>
</comment>
<organism evidence="1 2">
    <name type="scientific">Hortaea werneckii</name>
    <name type="common">Black yeast</name>
    <name type="synonym">Cladosporium werneckii</name>
    <dbReference type="NCBI Taxonomy" id="91943"/>
    <lineage>
        <taxon>Eukaryota</taxon>
        <taxon>Fungi</taxon>
        <taxon>Dikarya</taxon>
        <taxon>Ascomycota</taxon>
        <taxon>Pezizomycotina</taxon>
        <taxon>Dothideomycetes</taxon>
        <taxon>Dothideomycetidae</taxon>
        <taxon>Mycosphaerellales</taxon>
        <taxon>Teratosphaeriaceae</taxon>
        <taxon>Hortaea</taxon>
    </lineage>
</organism>
<protein>
    <submittedName>
        <fullName evidence="1">Uncharacterized protein</fullName>
    </submittedName>
</protein>
<accession>A0A3M7JAA9</accession>
<sequence>MGRYTELIEDVPSCNILNLADIDEFLLKFGTLSTSKTAQCVDGEQSQEDRDILAKRRGQDHGRHQGVITVEPTTVATARDNMAEIVMILTNDDPRGMKMLTETAGAA</sequence>
<name>A0A3M7JAA9_HORWE</name>
<reference evidence="1 2" key="1">
    <citation type="journal article" date="2018" name="BMC Genomics">
        <title>Genomic evidence for intraspecific hybridization in a clonal and extremely halotolerant yeast.</title>
        <authorList>
            <person name="Gostincar C."/>
            <person name="Stajich J.E."/>
            <person name="Zupancic J."/>
            <person name="Zalar P."/>
            <person name="Gunde-Cimerman N."/>
        </authorList>
    </citation>
    <scope>NUCLEOTIDE SEQUENCE [LARGE SCALE GENOMIC DNA]</scope>
    <source>
        <strain evidence="1 2">EXF-120</strain>
    </source>
</reference>
<dbReference type="EMBL" id="QWIT01000023">
    <property type="protein sequence ID" value="RMZ34436.1"/>
    <property type="molecule type" value="Genomic_DNA"/>
</dbReference>